<gene>
    <name evidence="1" type="ORF">GU336_05835</name>
</gene>
<name>A0A6H0UEC2_9LACT</name>
<sequence length="78" mass="9430">METENSKWFHRMQELNDSDLGDMGIQRQMDELNGKSQYISRLVENDREDLTYEFSKSMNDLEDTRTQLQKERNDLPWV</sequence>
<dbReference type="Proteomes" id="UP000501945">
    <property type="component" value="Chromosome"/>
</dbReference>
<accession>A0A6H0UEC2</accession>
<evidence type="ECO:0000313" key="2">
    <source>
        <dbReference type="Proteomes" id="UP000501945"/>
    </source>
</evidence>
<dbReference type="AlphaFoldDB" id="A0A6H0UEC2"/>
<protein>
    <submittedName>
        <fullName evidence="1">Uncharacterized protein</fullName>
    </submittedName>
</protein>
<organism evidence="1 2">
    <name type="scientific">Pseudolactococcus raffinolactis</name>
    <dbReference type="NCBI Taxonomy" id="1366"/>
    <lineage>
        <taxon>Bacteria</taxon>
        <taxon>Bacillati</taxon>
        <taxon>Bacillota</taxon>
        <taxon>Bacilli</taxon>
        <taxon>Lactobacillales</taxon>
        <taxon>Streptococcaceae</taxon>
        <taxon>Pseudolactococcus</taxon>
    </lineage>
</organism>
<dbReference type="EMBL" id="CP047616">
    <property type="protein sequence ID" value="QIW53696.1"/>
    <property type="molecule type" value="Genomic_DNA"/>
</dbReference>
<reference evidence="1 2" key="1">
    <citation type="submission" date="2019-12" db="EMBL/GenBank/DDBJ databases">
        <title>Whole genome sequences of Lactococcus raffinolactis strains isolated from sewage.</title>
        <authorList>
            <person name="Ybazeta G."/>
            <person name="Ross M."/>
            <person name="Brabant-Kirwan D."/>
            <person name="Saleh M."/>
            <person name="Dillon J.A."/>
            <person name="Splinter K."/>
            <person name="Nokhbeh R."/>
        </authorList>
    </citation>
    <scope>NUCLEOTIDE SEQUENCE [LARGE SCALE GENOMIC DNA]</scope>
    <source>
        <strain evidence="1 2">Lr_19_5</strain>
    </source>
</reference>
<dbReference type="RefSeq" id="WP_167838682.1">
    <property type="nucleotide sequence ID" value="NZ_CP047616.1"/>
</dbReference>
<evidence type="ECO:0000313" key="1">
    <source>
        <dbReference type="EMBL" id="QIW53696.1"/>
    </source>
</evidence>
<proteinExistence type="predicted"/>